<evidence type="ECO:0000259" key="1">
    <source>
        <dbReference type="Pfam" id="PF01425"/>
    </source>
</evidence>
<dbReference type="GO" id="GO:0012505">
    <property type="term" value="C:endomembrane system"/>
    <property type="evidence" value="ECO:0007669"/>
    <property type="project" value="TreeGrafter"/>
</dbReference>
<comment type="caution">
    <text evidence="2">The sequence shown here is derived from an EMBL/GenBank/DDBJ whole genome shotgun (WGS) entry which is preliminary data.</text>
</comment>
<dbReference type="InterPro" id="IPR020556">
    <property type="entry name" value="Amidase_CS"/>
</dbReference>
<dbReference type="InterPro" id="IPR023631">
    <property type="entry name" value="Amidase_dom"/>
</dbReference>
<dbReference type="PANTHER" id="PTHR43372">
    <property type="entry name" value="FATTY-ACID AMIDE HYDROLASE"/>
    <property type="match status" value="1"/>
</dbReference>
<dbReference type="Gene3D" id="3.90.1300.10">
    <property type="entry name" value="Amidase signature (AS) domain"/>
    <property type="match status" value="1"/>
</dbReference>
<protein>
    <submittedName>
        <fullName evidence="2">Amidase</fullName>
    </submittedName>
</protein>
<feature type="domain" description="Amidase" evidence="1">
    <location>
        <begin position="33"/>
        <end position="460"/>
    </location>
</feature>
<organism evidence="2 3">
    <name type="scientific">Virgibacillus salarius</name>
    <dbReference type="NCBI Taxonomy" id="447199"/>
    <lineage>
        <taxon>Bacteria</taxon>
        <taxon>Bacillati</taxon>
        <taxon>Bacillota</taxon>
        <taxon>Bacilli</taxon>
        <taxon>Bacillales</taxon>
        <taxon>Bacillaceae</taxon>
        <taxon>Virgibacillus</taxon>
    </lineage>
</organism>
<dbReference type="AlphaFoldDB" id="A0A941DRT5"/>
<dbReference type="SUPFAM" id="SSF75304">
    <property type="entry name" value="Amidase signature (AS) enzymes"/>
    <property type="match status" value="1"/>
</dbReference>
<reference evidence="2" key="1">
    <citation type="submission" date="2021-04" db="EMBL/GenBank/DDBJ databases">
        <title>Isolation and polyphasic classification of algal microorganism.</title>
        <authorList>
            <person name="Wang S."/>
        </authorList>
    </citation>
    <scope>NUCLEOTIDE SEQUENCE</scope>
    <source>
        <strain evidence="2">720a</strain>
    </source>
</reference>
<dbReference type="InterPro" id="IPR036928">
    <property type="entry name" value="AS_sf"/>
</dbReference>
<sequence>MGTVISSNKEDILNLDVTAISHAIKERQFSVLEIVSVYIEKQKQINPIINAVVENRYVEALQQAKELDMFLKNNEPLSPLFGVPISVKESIHVKGMKTTGGLEHRKDLISRKDAVVISKLQEAGMIILSKTNTPALCFCQETDNRLYGRTNNPWDINRTCGGSSGGEGALLAAGGALAGIGSDIGGSIRFPSHFNGVIGFKPGFKQVSAHGHFPAVTNDIQNRMLSIGPMGKSVRDMELIYSSISENEIDDCSLKNFKIEILPSNMEQPLNEVTKRLLDDIEKVLTRSFSTFRRIPPMYHNCATLWQEMLSSNGSELIEKAAFNNDRSFLLKSFLKEKLTQRSKIHPYLSKAIFGAKLFKPSISRIREMEETILQGDKILGAYLQNRLLIFPIYHTGALKHGKVYRQIFSMRRTFLTYMPYVAYANVWGLPALTVPVGNDENNMPIAVQIISKSGNEDAIFRLGKMLEKKYRGYKRCEL</sequence>
<dbReference type="InterPro" id="IPR052739">
    <property type="entry name" value="FAAH2"/>
</dbReference>
<dbReference type="EMBL" id="JAGSOT010000001">
    <property type="protein sequence ID" value="MBR7794526.1"/>
    <property type="molecule type" value="Genomic_DNA"/>
</dbReference>
<proteinExistence type="predicted"/>
<evidence type="ECO:0000313" key="2">
    <source>
        <dbReference type="EMBL" id="MBR7794526.1"/>
    </source>
</evidence>
<dbReference type="Proteomes" id="UP000675284">
    <property type="component" value="Unassembled WGS sequence"/>
</dbReference>
<gene>
    <name evidence="2" type="ORF">KCX74_00540</name>
</gene>
<dbReference type="PROSITE" id="PS00571">
    <property type="entry name" value="AMIDASES"/>
    <property type="match status" value="1"/>
</dbReference>
<dbReference type="PANTHER" id="PTHR43372:SF4">
    <property type="entry name" value="FATTY-ACID AMIDE HYDROLASE 2"/>
    <property type="match status" value="1"/>
</dbReference>
<keyword evidence="3" id="KW-1185">Reference proteome</keyword>
<dbReference type="Pfam" id="PF01425">
    <property type="entry name" value="Amidase"/>
    <property type="match status" value="1"/>
</dbReference>
<evidence type="ECO:0000313" key="3">
    <source>
        <dbReference type="Proteomes" id="UP000675284"/>
    </source>
</evidence>
<accession>A0A941DRT5</accession>
<name>A0A941DRT5_9BACI</name>